<evidence type="ECO:0000313" key="1">
    <source>
        <dbReference type="EMBL" id="TYP61866.1"/>
    </source>
</evidence>
<dbReference type="PANTHER" id="PTHR30348">
    <property type="entry name" value="UNCHARACTERIZED PROTEIN YECE"/>
    <property type="match status" value="1"/>
</dbReference>
<dbReference type="EMBL" id="VNHQ01000014">
    <property type="protein sequence ID" value="TYP61866.1"/>
    <property type="molecule type" value="Genomic_DNA"/>
</dbReference>
<comment type="caution">
    <text evidence="1">The sequence shown here is derived from an EMBL/GenBank/DDBJ whole genome shotgun (WGS) entry which is preliminary data.</text>
</comment>
<dbReference type="AlphaFoldDB" id="A0A5S5B6A5"/>
<dbReference type="RefSeq" id="WP_148926423.1">
    <property type="nucleotide sequence ID" value="NZ_VNHQ01000014.1"/>
</dbReference>
<dbReference type="Gene3D" id="3.20.20.410">
    <property type="entry name" value="Protein of unknown function UPF0759"/>
    <property type="match status" value="1"/>
</dbReference>
<organism evidence="1 2">
    <name type="scientific">Stutzerimonas stutzeri</name>
    <name type="common">Pseudomonas stutzeri</name>
    <dbReference type="NCBI Taxonomy" id="316"/>
    <lineage>
        <taxon>Bacteria</taxon>
        <taxon>Pseudomonadati</taxon>
        <taxon>Pseudomonadota</taxon>
        <taxon>Gammaproteobacteria</taxon>
        <taxon>Pseudomonadales</taxon>
        <taxon>Pseudomonadaceae</taxon>
        <taxon>Stutzerimonas</taxon>
    </lineage>
</organism>
<proteinExistence type="predicted"/>
<dbReference type="InterPro" id="IPR036520">
    <property type="entry name" value="UPF0759_sf"/>
</dbReference>
<dbReference type="Pfam" id="PF01904">
    <property type="entry name" value="DUF72"/>
    <property type="match status" value="1"/>
</dbReference>
<dbReference type="Proteomes" id="UP000324282">
    <property type="component" value="Unassembled WGS sequence"/>
</dbReference>
<accession>A0A5S5B6A5</accession>
<dbReference type="PANTHER" id="PTHR30348:SF14">
    <property type="entry name" value="BLR8050 PROTEIN"/>
    <property type="match status" value="1"/>
</dbReference>
<name>A0A5S5B6A5_STUST</name>
<dbReference type="OrthoDB" id="9780310at2"/>
<dbReference type="InterPro" id="IPR002763">
    <property type="entry name" value="DUF72"/>
</dbReference>
<dbReference type="SUPFAM" id="SSF117396">
    <property type="entry name" value="TM1631-like"/>
    <property type="match status" value="1"/>
</dbReference>
<protein>
    <submittedName>
        <fullName evidence="1">Uncharacterized protein YecE (DUF72 family)</fullName>
    </submittedName>
</protein>
<gene>
    <name evidence="1" type="ORF">A9A72_124616</name>
</gene>
<sequence>MAISSPILLGTAGWSLPREQWPAFPAGGTHLVRYAGRLPGVEINSSFYRSHRPATYAKWAESVPNGFRFCVKVPKQITHERSLLECEGLLEQFLHECSHLGEKLGCLLVQLPPSLDYEPASAAAFIDALRKDYAGPVAIEPRHPSWIDAETLLDEARIARVAADPAPFAEAAEPGGWQGFRYYRLHGSPRMYYSSYGDDWLDRLAVRLEAQASTANWCIFDNTASGAAIANALALQGRLSPSQESVPPT</sequence>
<evidence type="ECO:0000313" key="2">
    <source>
        <dbReference type="Proteomes" id="UP000324282"/>
    </source>
</evidence>
<reference evidence="1 2" key="1">
    <citation type="submission" date="2019-07" db="EMBL/GenBank/DDBJ databases">
        <title>Deep subsurface shale carbon reservoir microbial communities from Ohio and West Virginia, USA.</title>
        <authorList>
            <person name="Wrighton K."/>
        </authorList>
    </citation>
    <scope>NUCLEOTIDE SEQUENCE [LARGE SCALE GENOMIC DNA]</scope>
    <source>
        <strain evidence="1 2">NP_8Ht</strain>
    </source>
</reference>